<dbReference type="AlphaFoldDB" id="A0A9P0BI26"/>
<dbReference type="Proteomes" id="UP001154078">
    <property type="component" value="Chromosome 9"/>
</dbReference>
<keyword evidence="1" id="KW-0812">Transmembrane</keyword>
<sequence>MEDRRISEKFRKPRRSKGTPFHLQRNYYTLGIFGVSAIFLAIYEFSFASTHLRKKQLEGAFNNSEEYNSAKEQYQLARSEPSMESVIVRARERILKKDEESQPKPWYHKYVYGEPEI</sequence>
<name>A0A9P0BI26_BRAAE</name>
<accession>A0A9P0BI26</accession>
<dbReference type="EMBL" id="OV121140">
    <property type="protein sequence ID" value="CAH0563648.1"/>
    <property type="molecule type" value="Genomic_DNA"/>
</dbReference>
<gene>
    <name evidence="2" type="ORF">MELIAE_LOCUS12412</name>
</gene>
<evidence type="ECO:0000313" key="2">
    <source>
        <dbReference type="EMBL" id="CAH0563648.1"/>
    </source>
</evidence>
<dbReference type="OrthoDB" id="5576441at2759"/>
<keyword evidence="1" id="KW-1133">Transmembrane helix</keyword>
<evidence type="ECO:0000256" key="1">
    <source>
        <dbReference type="SAM" id="Phobius"/>
    </source>
</evidence>
<proteinExistence type="predicted"/>
<keyword evidence="3" id="KW-1185">Reference proteome</keyword>
<protein>
    <submittedName>
        <fullName evidence="2">Uncharacterized protein</fullName>
    </submittedName>
</protein>
<keyword evidence="1" id="KW-0472">Membrane</keyword>
<feature type="transmembrane region" description="Helical" evidence="1">
    <location>
        <begin position="27"/>
        <end position="45"/>
    </location>
</feature>
<reference evidence="2" key="1">
    <citation type="submission" date="2021-12" db="EMBL/GenBank/DDBJ databases">
        <authorList>
            <person name="King R."/>
        </authorList>
    </citation>
    <scope>NUCLEOTIDE SEQUENCE</scope>
</reference>
<organism evidence="2 3">
    <name type="scientific">Brassicogethes aeneus</name>
    <name type="common">Rape pollen beetle</name>
    <name type="synonym">Meligethes aeneus</name>
    <dbReference type="NCBI Taxonomy" id="1431903"/>
    <lineage>
        <taxon>Eukaryota</taxon>
        <taxon>Metazoa</taxon>
        <taxon>Ecdysozoa</taxon>
        <taxon>Arthropoda</taxon>
        <taxon>Hexapoda</taxon>
        <taxon>Insecta</taxon>
        <taxon>Pterygota</taxon>
        <taxon>Neoptera</taxon>
        <taxon>Endopterygota</taxon>
        <taxon>Coleoptera</taxon>
        <taxon>Polyphaga</taxon>
        <taxon>Cucujiformia</taxon>
        <taxon>Nitidulidae</taxon>
        <taxon>Meligethinae</taxon>
        <taxon>Brassicogethes</taxon>
    </lineage>
</organism>
<evidence type="ECO:0000313" key="3">
    <source>
        <dbReference type="Proteomes" id="UP001154078"/>
    </source>
</evidence>